<reference evidence="2" key="1">
    <citation type="journal article" date="2019" name="Int. J. Syst. Evol. Microbiol.">
        <title>The Global Catalogue of Microorganisms (GCM) 10K type strain sequencing project: providing services to taxonomists for standard genome sequencing and annotation.</title>
        <authorList>
            <consortium name="The Broad Institute Genomics Platform"/>
            <consortium name="The Broad Institute Genome Sequencing Center for Infectious Disease"/>
            <person name="Wu L."/>
            <person name="Ma J."/>
        </authorList>
    </citation>
    <scope>NUCLEOTIDE SEQUENCE [LARGE SCALE GENOMIC DNA]</scope>
    <source>
        <strain evidence="2">JCM 17304</strain>
    </source>
</reference>
<dbReference type="Proteomes" id="UP001500392">
    <property type="component" value="Unassembled WGS sequence"/>
</dbReference>
<gene>
    <name evidence="1" type="ORF">GCM10022414_06360</name>
</gene>
<evidence type="ECO:0008006" key="3">
    <source>
        <dbReference type="Google" id="ProtNLM"/>
    </source>
</evidence>
<accession>A0ABP7WEV9</accession>
<dbReference type="EMBL" id="BAABDM010000001">
    <property type="protein sequence ID" value="GAA4086292.1"/>
    <property type="molecule type" value="Genomic_DNA"/>
</dbReference>
<evidence type="ECO:0000313" key="1">
    <source>
        <dbReference type="EMBL" id="GAA4086292.1"/>
    </source>
</evidence>
<sequence>MLIVLHQLFLLKYILSRVHTMHVKIIILLVISVLLQGCAGSRASYESLIETKNDTTAIYLSLGETKEILAVSNGFPGWWGFYPGVSSISPQIASIACKDERSLIPFRSPGVIFGGEVCYITANSLGETWVFPDNKMSRGMSGQIPQENKIKIVVTKP</sequence>
<evidence type="ECO:0000313" key="2">
    <source>
        <dbReference type="Proteomes" id="UP001500392"/>
    </source>
</evidence>
<organism evidence="1 2">
    <name type="scientific">Zhongshania borealis</name>
    <dbReference type="NCBI Taxonomy" id="889488"/>
    <lineage>
        <taxon>Bacteria</taxon>
        <taxon>Pseudomonadati</taxon>
        <taxon>Pseudomonadota</taxon>
        <taxon>Gammaproteobacteria</taxon>
        <taxon>Cellvibrionales</taxon>
        <taxon>Spongiibacteraceae</taxon>
        <taxon>Zhongshania</taxon>
    </lineage>
</organism>
<protein>
    <recommendedName>
        <fullName evidence="3">Lipoprotein</fullName>
    </recommendedName>
</protein>
<name>A0ABP7WEV9_9GAMM</name>
<proteinExistence type="predicted"/>
<keyword evidence="2" id="KW-1185">Reference proteome</keyword>
<comment type="caution">
    <text evidence="1">The sequence shown here is derived from an EMBL/GenBank/DDBJ whole genome shotgun (WGS) entry which is preliminary data.</text>
</comment>